<dbReference type="Gene3D" id="6.10.110.10">
    <property type="match status" value="1"/>
</dbReference>
<name>A0ABP1D481_9APHY</name>
<gene>
    <name evidence="2" type="ORF">GFSPODELE1_LOCUS4166</name>
</gene>
<evidence type="ECO:0000256" key="1">
    <source>
        <dbReference type="SAM" id="SignalP"/>
    </source>
</evidence>
<keyword evidence="3" id="KW-1185">Reference proteome</keyword>
<reference evidence="3" key="1">
    <citation type="submission" date="2024-04" db="EMBL/GenBank/DDBJ databases">
        <authorList>
            <person name="Shaw F."/>
            <person name="Minotto A."/>
        </authorList>
    </citation>
    <scope>NUCLEOTIDE SEQUENCE [LARGE SCALE GENOMIC DNA]</scope>
</reference>
<sequence length="329" mass="36146">MRLIAFSWAVTITVLFFLSGVASIRGSDTVAKRSSITSFTDNKSQASHVDDFLRYTSIFGGAKQKFLDIVKGRLEHSNFDFWKHAESLGKKMHTYTDSLLKDAASQVSSASGRIEDVKNTMHTLVSAAAHFEAAVIAHAKEGTTLEAISEDLDSAFAPILEELQKMFPSPDEATHHAERNRTIYTILAKVEDAIVRVGIKHGMNEEDLRKHIDQINIHVAKVVVLVGDLSEQHPILRDTMIFAVVTMLVPESWILKPLLRIFGFGPRGPIKGTPVSWAQRYFYGAAVRKGSWFSHLQRAGMTVVPPGTGKKVIGGVGAGVGIGLSFMRC</sequence>
<dbReference type="InterPro" id="IPR038213">
    <property type="entry name" value="IFI6/IFI27-like_sf"/>
</dbReference>
<organism evidence="2 3">
    <name type="scientific">Somion occarium</name>
    <dbReference type="NCBI Taxonomy" id="3059160"/>
    <lineage>
        <taxon>Eukaryota</taxon>
        <taxon>Fungi</taxon>
        <taxon>Dikarya</taxon>
        <taxon>Basidiomycota</taxon>
        <taxon>Agaricomycotina</taxon>
        <taxon>Agaricomycetes</taxon>
        <taxon>Polyporales</taxon>
        <taxon>Cerrenaceae</taxon>
        <taxon>Somion</taxon>
    </lineage>
</organism>
<accession>A0ABP1D481</accession>
<protein>
    <submittedName>
        <fullName evidence="2">Uncharacterized protein</fullName>
    </submittedName>
</protein>
<dbReference type="EMBL" id="OZ037945">
    <property type="protein sequence ID" value="CAL1702685.1"/>
    <property type="molecule type" value="Genomic_DNA"/>
</dbReference>
<proteinExistence type="predicted"/>
<feature type="signal peptide" evidence="1">
    <location>
        <begin position="1"/>
        <end position="26"/>
    </location>
</feature>
<evidence type="ECO:0000313" key="3">
    <source>
        <dbReference type="Proteomes" id="UP001497453"/>
    </source>
</evidence>
<feature type="chain" id="PRO_5045910514" evidence="1">
    <location>
        <begin position="27"/>
        <end position="329"/>
    </location>
</feature>
<keyword evidence="1" id="KW-0732">Signal</keyword>
<dbReference type="Proteomes" id="UP001497453">
    <property type="component" value="Chromosome 2"/>
</dbReference>
<evidence type="ECO:0000313" key="2">
    <source>
        <dbReference type="EMBL" id="CAL1702685.1"/>
    </source>
</evidence>